<gene>
    <name evidence="1" type="ORF">S01H4_34357</name>
</gene>
<sequence length="187" mass="22263">KFAKDEKYRAARGGKDYLYEWKSMEAVNKFRFIPVGEEVEPEEMVEKGLELGRTVTRISDHSVYENPLDEFIMLFCDDKWHAFSEPVEMFKKYDRYNRYEQSALPTLRCAYMAHVQKSYQKIKKHEGRIHKFKFEKKQVEAVKSQNDVECARCGKAIPYGEKSHRIDNLSYCLDCYDVLEMRKKKLS</sequence>
<dbReference type="EMBL" id="BART01018172">
    <property type="protein sequence ID" value="GAG86850.1"/>
    <property type="molecule type" value="Genomic_DNA"/>
</dbReference>
<protein>
    <submittedName>
        <fullName evidence="1">Uncharacterized protein</fullName>
    </submittedName>
</protein>
<name>X1AVU4_9ZZZZ</name>
<proteinExistence type="predicted"/>
<accession>X1AVU4</accession>
<feature type="non-terminal residue" evidence="1">
    <location>
        <position position="1"/>
    </location>
</feature>
<dbReference type="AlphaFoldDB" id="X1AVU4"/>
<comment type="caution">
    <text evidence="1">The sequence shown here is derived from an EMBL/GenBank/DDBJ whole genome shotgun (WGS) entry which is preliminary data.</text>
</comment>
<reference evidence="1" key="1">
    <citation type="journal article" date="2014" name="Front. Microbiol.">
        <title>High frequency of phylogenetically diverse reductive dehalogenase-homologous genes in deep subseafloor sedimentary metagenomes.</title>
        <authorList>
            <person name="Kawai M."/>
            <person name="Futagami T."/>
            <person name="Toyoda A."/>
            <person name="Takaki Y."/>
            <person name="Nishi S."/>
            <person name="Hori S."/>
            <person name="Arai W."/>
            <person name="Tsubouchi T."/>
            <person name="Morono Y."/>
            <person name="Uchiyama I."/>
            <person name="Ito T."/>
            <person name="Fujiyama A."/>
            <person name="Inagaki F."/>
            <person name="Takami H."/>
        </authorList>
    </citation>
    <scope>NUCLEOTIDE SEQUENCE</scope>
    <source>
        <strain evidence="1">Expedition CK06-06</strain>
    </source>
</reference>
<evidence type="ECO:0000313" key="1">
    <source>
        <dbReference type="EMBL" id="GAG86850.1"/>
    </source>
</evidence>
<organism evidence="1">
    <name type="scientific">marine sediment metagenome</name>
    <dbReference type="NCBI Taxonomy" id="412755"/>
    <lineage>
        <taxon>unclassified sequences</taxon>
        <taxon>metagenomes</taxon>
        <taxon>ecological metagenomes</taxon>
    </lineage>
</organism>